<sequence length="97" mass="10894">MPAKNSSENARQRRQINDVEYVGSAEAMSILGVRRETLYTYVSRGLIKTKQRPGVKAKLYRKADVEKLRSRAVARAGGPQVSQSLRYGEPIAQTWIS</sequence>
<reference evidence="2 3" key="1">
    <citation type="submission" date="2016-12" db="EMBL/GenBank/DDBJ databases">
        <title>Draft genome sequence of Fusarium oxysporum causing rot on Narcissus.</title>
        <authorList>
            <person name="Armitage A.D."/>
            <person name="Taylor A."/>
            <person name="Clarkson J.P."/>
            <person name="Harrison R.J."/>
            <person name="Jackson A.C."/>
        </authorList>
    </citation>
    <scope>NUCLEOTIDE SEQUENCE [LARGE SCALE GENOMIC DNA]</scope>
    <source>
        <strain evidence="2 3">N139</strain>
    </source>
</reference>
<dbReference type="AlphaFoldDB" id="A0A4Q2UUM3"/>
<feature type="non-terminal residue" evidence="2">
    <location>
        <position position="97"/>
    </location>
</feature>
<dbReference type="EMBL" id="MQTW01001955">
    <property type="protein sequence ID" value="RYC77662.1"/>
    <property type="molecule type" value="Genomic_DNA"/>
</dbReference>
<dbReference type="InterPro" id="IPR009061">
    <property type="entry name" value="DNA-bd_dom_put_sf"/>
</dbReference>
<organism evidence="2 3">
    <name type="scientific">Fusarium oxysporum f. sp. narcissi</name>
    <dbReference type="NCBI Taxonomy" id="451672"/>
    <lineage>
        <taxon>Eukaryota</taxon>
        <taxon>Fungi</taxon>
        <taxon>Dikarya</taxon>
        <taxon>Ascomycota</taxon>
        <taxon>Pezizomycotina</taxon>
        <taxon>Sordariomycetes</taxon>
        <taxon>Hypocreomycetidae</taxon>
        <taxon>Hypocreales</taxon>
        <taxon>Nectriaceae</taxon>
        <taxon>Fusarium</taxon>
        <taxon>Fusarium oxysporum species complex</taxon>
    </lineage>
</organism>
<gene>
    <name evidence="2" type="ORF">BFJ63_vAg19466</name>
</gene>
<dbReference type="InterPro" id="IPR041657">
    <property type="entry name" value="HTH_17"/>
</dbReference>
<dbReference type="Proteomes" id="UP000290540">
    <property type="component" value="Unassembled WGS sequence"/>
</dbReference>
<protein>
    <recommendedName>
        <fullName evidence="1">Helix-turn-helix domain-containing protein</fullName>
    </recommendedName>
</protein>
<evidence type="ECO:0000313" key="3">
    <source>
        <dbReference type="Proteomes" id="UP000290540"/>
    </source>
</evidence>
<dbReference type="Pfam" id="PF12728">
    <property type="entry name" value="HTH_17"/>
    <property type="match status" value="1"/>
</dbReference>
<dbReference type="Gene3D" id="1.10.1660.10">
    <property type="match status" value="1"/>
</dbReference>
<name>A0A4Q2UUM3_FUSOX</name>
<dbReference type="SUPFAM" id="SSF46955">
    <property type="entry name" value="Putative DNA-binding domain"/>
    <property type="match status" value="1"/>
</dbReference>
<accession>A0A4Q2UUM3</accession>
<feature type="domain" description="Helix-turn-helix" evidence="1">
    <location>
        <begin position="24"/>
        <end position="68"/>
    </location>
</feature>
<comment type="caution">
    <text evidence="2">The sequence shown here is derived from an EMBL/GenBank/DDBJ whole genome shotgun (WGS) entry which is preliminary data.</text>
</comment>
<evidence type="ECO:0000313" key="2">
    <source>
        <dbReference type="EMBL" id="RYC77662.1"/>
    </source>
</evidence>
<proteinExistence type="predicted"/>
<evidence type="ECO:0000259" key="1">
    <source>
        <dbReference type="Pfam" id="PF12728"/>
    </source>
</evidence>